<gene>
    <name evidence="2" type="ORF">Val02_22120</name>
</gene>
<evidence type="ECO:0000313" key="2">
    <source>
        <dbReference type="EMBL" id="GIJ45326.1"/>
    </source>
</evidence>
<evidence type="ECO:0000259" key="1">
    <source>
        <dbReference type="SMART" id="SM00860"/>
    </source>
</evidence>
<proteinExistence type="predicted"/>
<dbReference type="SUPFAM" id="SSF160631">
    <property type="entry name" value="SMI1/KNR4-like"/>
    <property type="match status" value="1"/>
</dbReference>
<sequence length="213" mass="23325">MTDAVSNAWRRIAGWLTVHAPGTAAQVRGPADPEEIDALERDVGVPLPAELRAWWLLTDGFAPGVLHALIPWIHVPLPVTKARAERRWLVRLSAGTPRYADVDDSAAGTFSQRYQHTFVPISTDNCGQVNFVDLRVGPAHGCVSEWDHEEGFLQPPTWTGVTDMLTDIADALEFGRPAMVEFAERLRAAGSASDPRAWAGVLPDGELEWNDSP</sequence>
<dbReference type="AlphaFoldDB" id="A0A8J4DPV9"/>
<dbReference type="Pfam" id="PF09346">
    <property type="entry name" value="SMI1_KNR4"/>
    <property type="match status" value="1"/>
</dbReference>
<dbReference type="InterPro" id="IPR018958">
    <property type="entry name" value="Knr4/Smi1-like_dom"/>
</dbReference>
<evidence type="ECO:0000313" key="3">
    <source>
        <dbReference type="Proteomes" id="UP000619260"/>
    </source>
</evidence>
<reference evidence="2" key="1">
    <citation type="submission" date="2021-01" db="EMBL/GenBank/DDBJ databases">
        <title>Whole genome shotgun sequence of Virgisporangium aliadipatigenens NBRC 105644.</title>
        <authorList>
            <person name="Komaki H."/>
            <person name="Tamura T."/>
        </authorList>
    </citation>
    <scope>NUCLEOTIDE SEQUENCE</scope>
    <source>
        <strain evidence="2">NBRC 105644</strain>
    </source>
</reference>
<dbReference type="Proteomes" id="UP000619260">
    <property type="component" value="Unassembled WGS sequence"/>
</dbReference>
<dbReference type="SMART" id="SM00860">
    <property type="entry name" value="SMI1_KNR4"/>
    <property type="match status" value="1"/>
</dbReference>
<name>A0A8J4DPV9_9ACTN</name>
<accession>A0A8J4DPV9</accession>
<comment type="caution">
    <text evidence="2">The sequence shown here is derived from an EMBL/GenBank/DDBJ whole genome shotgun (WGS) entry which is preliminary data.</text>
</comment>
<dbReference type="InterPro" id="IPR037883">
    <property type="entry name" value="Knr4/Smi1-like_sf"/>
</dbReference>
<protein>
    <recommendedName>
        <fullName evidence="1">Knr4/Smi1-like domain-containing protein</fullName>
    </recommendedName>
</protein>
<dbReference type="EMBL" id="BOPF01000007">
    <property type="protein sequence ID" value="GIJ45326.1"/>
    <property type="molecule type" value="Genomic_DNA"/>
</dbReference>
<feature type="domain" description="Knr4/Smi1-like" evidence="1">
    <location>
        <begin position="30"/>
        <end position="167"/>
    </location>
</feature>
<dbReference type="RefSeq" id="WP_203898888.1">
    <property type="nucleotide sequence ID" value="NZ_BOPF01000007.1"/>
</dbReference>
<organism evidence="2 3">
    <name type="scientific">Virgisporangium aliadipatigenens</name>
    <dbReference type="NCBI Taxonomy" id="741659"/>
    <lineage>
        <taxon>Bacteria</taxon>
        <taxon>Bacillati</taxon>
        <taxon>Actinomycetota</taxon>
        <taxon>Actinomycetes</taxon>
        <taxon>Micromonosporales</taxon>
        <taxon>Micromonosporaceae</taxon>
        <taxon>Virgisporangium</taxon>
    </lineage>
</organism>
<keyword evidence="3" id="KW-1185">Reference proteome</keyword>